<keyword evidence="1" id="KW-0732">Signal</keyword>
<dbReference type="OrthoDB" id="14876at2"/>
<feature type="signal peptide" evidence="1">
    <location>
        <begin position="1"/>
        <end position="29"/>
    </location>
</feature>
<gene>
    <name evidence="2" type="ORF">CHU95_06345</name>
</gene>
<dbReference type="Proteomes" id="UP000216998">
    <property type="component" value="Unassembled WGS sequence"/>
</dbReference>
<reference evidence="2 3" key="1">
    <citation type="submission" date="2017-07" db="EMBL/GenBank/DDBJ databases">
        <title>Niveispirillum cyanobacteriorum sp. nov., isolated from cyanobacterial aggregates in a eutrophic lake.</title>
        <authorList>
            <person name="Cai H."/>
        </authorList>
    </citation>
    <scope>NUCLEOTIDE SEQUENCE [LARGE SCALE GENOMIC DNA]</scope>
    <source>
        <strain evidence="3">TH1-14</strain>
    </source>
</reference>
<proteinExistence type="predicted"/>
<comment type="caution">
    <text evidence="2">The sequence shown here is derived from an EMBL/GenBank/DDBJ whole genome shotgun (WGS) entry which is preliminary data.</text>
</comment>
<dbReference type="AlphaFoldDB" id="A0A255Z374"/>
<evidence type="ECO:0000256" key="1">
    <source>
        <dbReference type="SAM" id="SignalP"/>
    </source>
</evidence>
<dbReference type="EMBL" id="NOXU01000024">
    <property type="protein sequence ID" value="OYQ35881.1"/>
    <property type="molecule type" value="Genomic_DNA"/>
</dbReference>
<sequence>MPLLFRRLTPLLPALLVLLAIIMAQSAKADFVPGTEDVPLAPGLTAMADDALVFDNPTGRIVQATATGSTNADAVTRYYTDTLPQLGWVRGSDGRWTRSGEVLDIAIATDATTRRLTVRFQLSPRAER</sequence>
<evidence type="ECO:0000313" key="3">
    <source>
        <dbReference type="Proteomes" id="UP000216998"/>
    </source>
</evidence>
<keyword evidence="3" id="KW-1185">Reference proteome</keyword>
<dbReference type="RefSeq" id="WP_094454863.1">
    <property type="nucleotide sequence ID" value="NZ_NOXU01000024.1"/>
</dbReference>
<accession>A0A255Z374</accession>
<evidence type="ECO:0000313" key="2">
    <source>
        <dbReference type="EMBL" id="OYQ35881.1"/>
    </source>
</evidence>
<name>A0A255Z374_9PROT</name>
<organism evidence="2 3">
    <name type="scientific">Niveispirillum lacus</name>
    <dbReference type="NCBI Taxonomy" id="1981099"/>
    <lineage>
        <taxon>Bacteria</taxon>
        <taxon>Pseudomonadati</taxon>
        <taxon>Pseudomonadota</taxon>
        <taxon>Alphaproteobacteria</taxon>
        <taxon>Rhodospirillales</taxon>
        <taxon>Azospirillaceae</taxon>
        <taxon>Niveispirillum</taxon>
    </lineage>
</organism>
<protein>
    <submittedName>
        <fullName evidence="2">Uncharacterized protein</fullName>
    </submittedName>
</protein>
<feature type="chain" id="PRO_5013214077" evidence="1">
    <location>
        <begin position="30"/>
        <end position="128"/>
    </location>
</feature>